<protein>
    <recommendedName>
        <fullName evidence="3">Methyltransferase type 11 domain-containing protein</fullName>
    </recommendedName>
</protein>
<evidence type="ECO:0000313" key="1">
    <source>
        <dbReference type="EMBL" id="MBK1712953.1"/>
    </source>
</evidence>
<comment type="caution">
    <text evidence="1">The sequence shown here is derived from an EMBL/GenBank/DDBJ whole genome shotgun (WGS) entry which is preliminary data.</text>
</comment>
<keyword evidence="2" id="KW-1185">Reference proteome</keyword>
<accession>A0ABS1DU06</accession>
<dbReference type="SUPFAM" id="SSF53335">
    <property type="entry name" value="S-adenosyl-L-methionine-dependent methyltransferases"/>
    <property type="match status" value="1"/>
</dbReference>
<evidence type="ECO:0000313" key="2">
    <source>
        <dbReference type="Proteomes" id="UP001041814"/>
    </source>
</evidence>
<reference evidence="1" key="2">
    <citation type="journal article" date="2020" name="Microorganisms">
        <title>Osmotic Adaptation and Compatible Solute Biosynthesis of Phototrophic Bacteria as Revealed from Genome Analyses.</title>
        <authorList>
            <person name="Imhoff J.F."/>
            <person name="Rahn T."/>
            <person name="Kunzel S."/>
            <person name="Keller A."/>
            <person name="Neulinger S.C."/>
        </authorList>
    </citation>
    <scope>NUCLEOTIDE SEQUENCE</scope>
    <source>
        <strain evidence="1">IM 151</strain>
    </source>
</reference>
<dbReference type="Gene3D" id="3.40.50.150">
    <property type="entry name" value="Vaccinia Virus protein VP39"/>
    <property type="match status" value="1"/>
</dbReference>
<name>A0ABS1DU06_RUBGE</name>
<evidence type="ECO:0008006" key="3">
    <source>
        <dbReference type="Google" id="ProtNLM"/>
    </source>
</evidence>
<proteinExistence type="predicted"/>
<dbReference type="InterPro" id="IPR029063">
    <property type="entry name" value="SAM-dependent_MTases_sf"/>
</dbReference>
<dbReference type="Proteomes" id="UP001041814">
    <property type="component" value="Unassembled WGS sequence"/>
</dbReference>
<organism evidence="1 2">
    <name type="scientific">Rubrivivax gelatinosus</name>
    <name type="common">Rhodocyclus gelatinosus</name>
    <name type="synonym">Rhodopseudomonas gelatinosa</name>
    <dbReference type="NCBI Taxonomy" id="28068"/>
    <lineage>
        <taxon>Bacteria</taxon>
        <taxon>Pseudomonadati</taxon>
        <taxon>Pseudomonadota</taxon>
        <taxon>Betaproteobacteria</taxon>
        <taxon>Burkholderiales</taxon>
        <taxon>Sphaerotilaceae</taxon>
        <taxon>Rubrivivax</taxon>
    </lineage>
</organism>
<dbReference type="EMBL" id="NRRU01000028">
    <property type="protein sequence ID" value="MBK1712953.1"/>
    <property type="molecule type" value="Genomic_DNA"/>
</dbReference>
<reference evidence="1" key="1">
    <citation type="submission" date="2017-08" db="EMBL/GenBank/DDBJ databases">
        <authorList>
            <person name="Imhoff J.F."/>
            <person name="Rahn T."/>
            <person name="Kuenzel S."/>
            <person name="Neulinger S.C."/>
        </authorList>
    </citation>
    <scope>NUCLEOTIDE SEQUENCE</scope>
    <source>
        <strain evidence="1">IM 151</strain>
    </source>
</reference>
<gene>
    <name evidence="1" type="ORF">CKO43_09200</name>
</gene>
<sequence>MKESQVKLNVGCGNVHRIEGYVHIDARHTPITDRVCDAWAIDLPPGSVSEIYSRHMLEHLTVDKARLALACWSRLLASGGLLHVVVPDIAFHARQLLGLSSSNLPDQDLHAMAGFYGWCDPERGGSEYDAHRWGWTRESLTVALYETGFSKVRRLVTGTDTEPWHLNLQAWR</sequence>